<dbReference type="EMBL" id="JACASF010000009">
    <property type="protein sequence ID" value="KAF6460301.1"/>
    <property type="molecule type" value="Genomic_DNA"/>
</dbReference>
<dbReference type="Pfam" id="PF15107">
    <property type="entry name" value="FAM216B"/>
    <property type="match status" value="1"/>
</dbReference>
<protein>
    <submittedName>
        <fullName evidence="2">Family with sequence similarity 216 member B</fullName>
    </submittedName>
</protein>
<reference evidence="2 3" key="1">
    <citation type="journal article" date="2020" name="Nature">
        <title>Six reference-quality genomes reveal evolution of bat adaptations.</title>
        <authorList>
            <person name="Jebb D."/>
            <person name="Huang Z."/>
            <person name="Pippel M."/>
            <person name="Hughes G.M."/>
            <person name="Lavrichenko K."/>
            <person name="Devanna P."/>
            <person name="Winkler S."/>
            <person name="Jermiin L.S."/>
            <person name="Skirmuntt E.C."/>
            <person name="Katzourakis A."/>
            <person name="Burkitt-Gray L."/>
            <person name="Ray D.A."/>
            <person name="Sullivan K.A.M."/>
            <person name="Roscito J.G."/>
            <person name="Kirilenko B.M."/>
            <person name="Davalos L.M."/>
            <person name="Corthals A.P."/>
            <person name="Power M.L."/>
            <person name="Jones G."/>
            <person name="Ransome R.D."/>
            <person name="Dechmann D.K.N."/>
            <person name="Locatelli A.G."/>
            <person name="Puechmaille S.J."/>
            <person name="Fedrigo O."/>
            <person name="Jarvis E.D."/>
            <person name="Hiller M."/>
            <person name="Vernes S.C."/>
            <person name="Myers E.W."/>
            <person name="Teeling E.C."/>
        </authorList>
    </citation>
    <scope>NUCLEOTIDE SEQUENCE [LARGE SCALE GENOMIC DNA]</scope>
    <source>
        <strain evidence="2">MMolMol1</strain>
        <tissue evidence="2">Muscle</tissue>
    </source>
</reference>
<evidence type="ECO:0000313" key="2">
    <source>
        <dbReference type="EMBL" id="KAF6460301.1"/>
    </source>
</evidence>
<sequence>MEYECKLLKRGRSAYRVPSQNWLNKMQFDAVLCRFLGGTGKRMGEKQKRQPKLQKFPQIPRIRVPPSASDTSLMKDLTQGQQRYFYSIMRIYSSRPQWAALQTRYLQGLQHQQRLGHITQQEALACAAILRDSTKRASAKKTPQRTIPRRALAVTRTGLLALPASVAQLRAKSTGL</sequence>
<comment type="similarity">
    <text evidence="1">Belongs to the FAM216 family.</text>
</comment>
<accession>A0A7J8GKH8</accession>
<dbReference type="InParanoid" id="A0A7J8GKH8"/>
<dbReference type="InterPro" id="IPR029373">
    <property type="entry name" value="FAM216"/>
</dbReference>
<dbReference type="Proteomes" id="UP000550707">
    <property type="component" value="Unassembled WGS sequence"/>
</dbReference>
<comment type="caution">
    <text evidence="2">The sequence shown here is derived from an EMBL/GenBank/DDBJ whole genome shotgun (WGS) entry which is preliminary data.</text>
</comment>
<dbReference type="PANTHER" id="PTHR16476">
    <property type="entry name" value="FAMILY WITH SEQUENCE SIMILARITY 216 MEMBER A"/>
    <property type="match status" value="1"/>
</dbReference>
<organism evidence="2 3">
    <name type="scientific">Molossus molossus</name>
    <name type="common">Pallas' mastiff bat</name>
    <name type="synonym">Vespertilio molossus</name>
    <dbReference type="NCBI Taxonomy" id="27622"/>
    <lineage>
        <taxon>Eukaryota</taxon>
        <taxon>Metazoa</taxon>
        <taxon>Chordata</taxon>
        <taxon>Craniata</taxon>
        <taxon>Vertebrata</taxon>
        <taxon>Euteleostomi</taxon>
        <taxon>Mammalia</taxon>
        <taxon>Eutheria</taxon>
        <taxon>Laurasiatheria</taxon>
        <taxon>Chiroptera</taxon>
        <taxon>Yangochiroptera</taxon>
        <taxon>Molossidae</taxon>
        <taxon>Molossus</taxon>
    </lineage>
</organism>
<evidence type="ECO:0000313" key="3">
    <source>
        <dbReference type="Proteomes" id="UP000550707"/>
    </source>
</evidence>
<dbReference type="PANTHER" id="PTHR16476:SF3">
    <property type="entry name" value="PROTEIN FAM216B"/>
    <property type="match status" value="1"/>
</dbReference>
<evidence type="ECO:0000256" key="1">
    <source>
        <dbReference type="ARBA" id="ARBA00008615"/>
    </source>
</evidence>
<dbReference type="FunCoup" id="A0A7J8GKH8">
    <property type="interactions" value="1"/>
</dbReference>
<dbReference type="AlphaFoldDB" id="A0A7J8GKH8"/>
<proteinExistence type="inferred from homology"/>
<gene>
    <name evidence="2" type="ORF">HJG59_004889</name>
</gene>
<keyword evidence="3" id="KW-1185">Reference proteome</keyword>
<name>A0A7J8GKH8_MOLMO</name>